<protein>
    <submittedName>
        <fullName evidence="2">Uncharacterized protein</fullName>
    </submittedName>
</protein>
<proteinExistence type="predicted"/>
<dbReference type="EMBL" id="MU155208">
    <property type="protein sequence ID" value="KAF9479648.1"/>
    <property type="molecule type" value="Genomic_DNA"/>
</dbReference>
<reference evidence="2" key="1">
    <citation type="submission" date="2020-11" db="EMBL/GenBank/DDBJ databases">
        <authorList>
            <consortium name="DOE Joint Genome Institute"/>
            <person name="Ahrendt S."/>
            <person name="Riley R."/>
            <person name="Andreopoulos W."/>
            <person name="Labutti K."/>
            <person name="Pangilinan J."/>
            <person name="Ruiz-Duenas F.J."/>
            <person name="Barrasa J.M."/>
            <person name="Sanchez-Garcia M."/>
            <person name="Camarero S."/>
            <person name="Miyauchi S."/>
            <person name="Serrano A."/>
            <person name="Linde D."/>
            <person name="Babiker R."/>
            <person name="Drula E."/>
            <person name="Ayuso-Fernandez I."/>
            <person name="Pacheco R."/>
            <person name="Padilla G."/>
            <person name="Ferreira P."/>
            <person name="Barriuso J."/>
            <person name="Kellner H."/>
            <person name="Castanera R."/>
            <person name="Alfaro M."/>
            <person name="Ramirez L."/>
            <person name="Pisabarro A.G."/>
            <person name="Kuo A."/>
            <person name="Tritt A."/>
            <person name="Lipzen A."/>
            <person name="He G."/>
            <person name="Yan M."/>
            <person name="Ng V."/>
            <person name="Cullen D."/>
            <person name="Martin F."/>
            <person name="Rosso M.-N."/>
            <person name="Henrissat B."/>
            <person name="Hibbett D."/>
            <person name="Martinez A.T."/>
            <person name="Grigoriev I.V."/>
        </authorList>
    </citation>
    <scope>NUCLEOTIDE SEQUENCE</scope>
    <source>
        <strain evidence="2">CIRM-BRFM 674</strain>
    </source>
</reference>
<sequence>MREESSINSCPRVVASGPTEITGLMKIRVESGHRNLRRGRERGMRRRKGASKRVHGVSEGKDAAGAETRRTKAALRGSGGAVKKAAPTRRSKKGEEKENVLPTKTD</sequence>
<evidence type="ECO:0000256" key="1">
    <source>
        <dbReference type="SAM" id="MobiDB-lite"/>
    </source>
</evidence>
<name>A0A9P6D1G0_9AGAR</name>
<feature type="compositionally biased region" description="Basic and acidic residues" evidence="1">
    <location>
        <begin position="93"/>
        <end position="106"/>
    </location>
</feature>
<dbReference type="AlphaFoldDB" id="A0A9P6D1G0"/>
<comment type="caution">
    <text evidence="2">The sequence shown here is derived from an EMBL/GenBank/DDBJ whole genome shotgun (WGS) entry which is preliminary data.</text>
</comment>
<evidence type="ECO:0000313" key="3">
    <source>
        <dbReference type="Proteomes" id="UP000807469"/>
    </source>
</evidence>
<feature type="compositionally biased region" description="Basic and acidic residues" evidence="1">
    <location>
        <begin position="56"/>
        <end position="70"/>
    </location>
</feature>
<organism evidence="2 3">
    <name type="scientific">Pholiota conissans</name>
    <dbReference type="NCBI Taxonomy" id="109636"/>
    <lineage>
        <taxon>Eukaryota</taxon>
        <taxon>Fungi</taxon>
        <taxon>Dikarya</taxon>
        <taxon>Basidiomycota</taxon>
        <taxon>Agaricomycotina</taxon>
        <taxon>Agaricomycetes</taxon>
        <taxon>Agaricomycetidae</taxon>
        <taxon>Agaricales</taxon>
        <taxon>Agaricineae</taxon>
        <taxon>Strophariaceae</taxon>
        <taxon>Pholiota</taxon>
    </lineage>
</organism>
<feature type="region of interest" description="Disordered" evidence="1">
    <location>
        <begin position="24"/>
        <end position="106"/>
    </location>
</feature>
<evidence type="ECO:0000313" key="2">
    <source>
        <dbReference type="EMBL" id="KAF9479648.1"/>
    </source>
</evidence>
<accession>A0A9P6D1G0</accession>
<gene>
    <name evidence="2" type="ORF">BDN70DRAFT_894758</name>
</gene>
<feature type="compositionally biased region" description="Basic residues" evidence="1">
    <location>
        <begin position="34"/>
        <end position="55"/>
    </location>
</feature>
<dbReference type="Proteomes" id="UP000807469">
    <property type="component" value="Unassembled WGS sequence"/>
</dbReference>
<keyword evidence="3" id="KW-1185">Reference proteome</keyword>